<evidence type="ECO:0000313" key="2">
    <source>
        <dbReference type="EMBL" id="KAJ6643355.1"/>
    </source>
</evidence>
<dbReference type="Proteomes" id="UP001151699">
    <property type="component" value="Chromosome B"/>
</dbReference>
<comment type="caution">
    <text evidence="2">The sequence shown here is derived from an EMBL/GenBank/DDBJ whole genome shotgun (WGS) entry which is preliminary data.</text>
</comment>
<reference evidence="2" key="1">
    <citation type="submission" date="2022-07" db="EMBL/GenBank/DDBJ databases">
        <authorList>
            <person name="Trinca V."/>
            <person name="Uliana J.V.C."/>
            <person name="Torres T.T."/>
            <person name="Ward R.J."/>
            <person name="Monesi N."/>
        </authorList>
    </citation>
    <scope>NUCLEOTIDE SEQUENCE</scope>
    <source>
        <strain evidence="2">HSMRA1968</strain>
        <tissue evidence="2">Whole embryos</tissue>
    </source>
</reference>
<sequence>MKFLLIGCLVILFESQKCAANKHTYGVNQLGGDLIFSKKVLNSVNKVPKNYTIIFKHTSGKMAPILSYFEIDV</sequence>
<evidence type="ECO:0000313" key="3">
    <source>
        <dbReference type="Proteomes" id="UP001151699"/>
    </source>
</evidence>
<evidence type="ECO:0000256" key="1">
    <source>
        <dbReference type="SAM" id="SignalP"/>
    </source>
</evidence>
<organism evidence="2 3">
    <name type="scientific">Pseudolycoriella hygida</name>
    <dbReference type="NCBI Taxonomy" id="35572"/>
    <lineage>
        <taxon>Eukaryota</taxon>
        <taxon>Metazoa</taxon>
        <taxon>Ecdysozoa</taxon>
        <taxon>Arthropoda</taxon>
        <taxon>Hexapoda</taxon>
        <taxon>Insecta</taxon>
        <taxon>Pterygota</taxon>
        <taxon>Neoptera</taxon>
        <taxon>Endopterygota</taxon>
        <taxon>Diptera</taxon>
        <taxon>Nematocera</taxon>
        <taxon>Sciaroidea</taxon>
        <taxon>Sciaridae</taxon>
        <taxon>Pseudolycoriella</taxon>
    </lineage>
</organism>
<dbReference type="AlphaFoldDB" id="A0A9Q0N4I0"/>
<feature type="chain" id="PRO_5040169137" evidence="1">
    <location>
        <begin position="21"/>
        <end position="73"/>
    </location>
</feature>
<keyword evidence="1" id="KW-0732">Signal</keyword>
<feature type="signal peptide" evidence="1">
    <location>
        <begin position="1"/>
        <end position="20"/>
    </location>
</feature>
<protein>
    <submittedName>
        <fullName evidence="2">Uncharacterized protein</fullName>
    </submittedName>
</protein>
<proteinExistence type="predicted"/>
<keyword evidence="3" id="KW-1185">Reference proteome</keyword>
<feature type="non-terminal residue" evidence="2">
    <location>
        <position position="1"/>
    </location>
</feature>
<dbReference type="EMBL" id="WJQU01000002">
    <property type="protein sequence ID" value="KAJ6643355.1"/>
    <property type="molecule type" value="Genomic_DNA"/>
</dbReference>
<name>A0A9Q0N4I0_9DIPT</name>
<accession>A0A9Q0N4I0</accession>
<gene>
    <name evidence="2" type="ORF">Bhyg_08315</name>
</gene>